<feature type="transmembrane region" description="Helical" evidence="1">
    <location>
        <begin position="25"/>
        <end position="43"/>
    </location>
</feature>
<dbReference type="eggNOG" id="ENOG5033KUQ">
    <property type="taxonomic scope" value="Bacteria"/>
</dbReference>
<keyword evidence="3" id="KW-1185">Reference proteome</keyword>
<gene>
    <name evidence="2" type="ORF">SAMN05444350_11862</name>
</gene>
<dbReference type="GeneID" id="92713049"/>
<name>A0A1M6HGR6_9BACE</name>
<keyword evidence="1" id="KW-1133">Transmembrane helix</keyword>
<accession>A0A1M6HGR6</accession>
<dbReference type="Proteomes" id="UP000184192">
    <property type="component" value="Unassembled WGS sequence"/>
</dbReference>
<sequence>MNATFNLKRFFLLEQYKKQETGQHLLWSAGIVLGICLLCMMYDINKGSSYYIEHTQAFSLSRYLLWFLCIAPCLLEINITKQTSTLYLLMPASVFEKFLHLWMKYLLVLPLFCFLLITGIKGLLILSGTDYLQHFGSHIEFHLIEKDQILSCSLMQGIFFLGCIAFKRQKLINSFIVLCSCFILIFGIILSMTLWEPADSHGYWIANIAYPIYNFPISSTSEAIIAFCNYGTPVLFSIGIWISSYFLLKEKQL</sequence>
<reference evidence="3" key="1">
    <citation type="submission" date="2016-11" db="EMBL/GenBank/DDBJ databases">
        <authorList>
            <person name="Varghese N."/>
            <person name="Submissions S."/>
        </authorList>
    </citation>
    <scope>NUCLEOTIDE SEQUENCE [LARGE SCALE GENOMIC DNA]</scope>
    <source>
        <strain evidence="3">DSM 26884</strain>
    </source>
</reference>
<evidence type="ECO:0000313" key="2">
    <source>
        <dbReference type="EMBL" id="SHJ21367.1"/>
    </source>
</evidence>
<feature type="transmembrane region" description="Helical" evidence="1">
    <location>
        <begin position="101"/>
        <end position="128"/>
    </location>
</feature>
<keyword evidence="1" id="KW-0472">Membrane</keyword>
<evidence type="ECO:0000313" key="3">
    <source>
        <dbReference type="Proteomes" id="UP000184192"/>
    </source>
</evidence>
<protein>
    <submittedName>
        <fullName evidence="2">Uncharacterized protein</fullName>
    </submittedName>
</protein>
<feature type="transmembrane region" description="Helical" evidence="1">
    <location>
        <begin position="148"/>
        <end position="166"/>
    </location>
</feature>
<proteinExistence type="predicted"/>
<dbReference type="AlphaFoldDB" id="A0A1M6HGR6"/>
<keyword evidence="1" id="KW-0812">Transmembrane</keyword>
<feature type="transmembrane region" description="Helical" evidence="1">
    <location>
        <begin position="175"/>
        <end position="195"/>
    </location>
</feature>
<dbReference type="RefSeq" id="WP_025832081.1">
    <property type="nucleotide sequence ID" value="NZ_FQZN01000018.1"/>
</dbReference>
<organism evidence="2 3">
    <name type="scientific">Bacteroides stercorirosoris</name>
    <dbReference type="NCBI Taxonomy" id="871324"/>
    <lineage>
        <taxon>Bacteria</taxon>
        <taxon>Pseudomonadati</taxon>
        <taxon>Bacteroidota</taxon>
        <taxon>Bacteroidia</taxon>
        <taxon>Bacteroidales</taxon>
        <taxon>Bacteroidaceae</taxon>
        <taxon>Bacteroides</taxon>
    </lineage>
</organism>
<dbReference type="EMBL" id="FQZN01000018">
    <property type="protein sequence ID" value="SHJ21367.1"/>
    <property type="molecule type" value="Genomic_DNA"/>
</dbReference>
<feature type="transmembrane region" description="Helical" evidence="1">
    <location>
        <begin position="63"/>
        <end position="80"/>
    </location>
</feature>
<evidence type="ECO:0000256" key="1">
    <source>
        <dbReference type="SAM" id="Phobius"/>
    </source>
</evidence>
<feature type="transmembrane region" description="Helical" evidence="1">
    <location>
        <begin position="223"/>
        <end position="248"/>
    </location>
</feature>